<dbReference type="EMBL" id="NBSK02000009">
    <property type="protein sequence ID" value="KAJ0187753.1"/>
    <property type="molecule type" value="Genomic_DNA"/>
</dbReference>
<dbReference type="AlphaFoldDB" id="A0A9R1UIK1"/>
<evidence type="ECO:0000313" key="2">
    <source>
        <dbReference type="EMBL" id="KAJ0187753.1"/>
    </source>
</evidence>
<organism evidence="2 3">
    <name type="scientific">Lactuca sativa</name>
    <name type="common">Garden lettuce</name>
    <dbReference type="NCBI Taxonomy" id="4236"/>
    <lineage>
        <taxon>Eukaryota</taxon>
        <taxon>Viridiplantae</taxon>
        <taxon>Streptophyta</taxon>
        <taxon>Embryophyta</taxon>
        <taxon>Tracheophyta</taxon>
        <taxon>Spermatophyta</taxon>
        <taxon>Magnoliopsida</taxon>
        <taxon>eudicotyledons</taxon>
        <taxon>Gunneridae</taxon>
        <taxon>Pentapetalae</taxon>
        <taxon>asterids</taxon>
        <taxon>campanulids</taxon>
        <taxon>Asterales</taxon>
        <taxon>Asteraceae</taxon>
        <taxon>Cichorioideae</taxon>
        <taxon>Cichorieae</taxon>
        <taxon>Lactucinae</taxon>
        <taxon>Lactuca</taxon>
    </lineage>
</organism>
<proteinExistence type="predicted"/>
<sequence length="127" mass="14790">MRFYVLESNDHVSVNTIIESREAIFDEERFTSILRQRDMIQQSFSKSTTQVEDVSGGTRTRDETVSQHQYCSNIEEDPKTFSENMASRDFDLPPTCKALGCKWILKRKMKLDGSIDKYKSHIGYPRL</sequence>
<protein>
    <recommendedName>
        <fullName evidence="4">Zinc finger, CCHC-type</fullName>
    </recommendedName>
</protein>
<evidence type="ECO:0000313" key="3">
    <source>
        <dbReference type="Proteomes" id="UP000235145"/>
    </source>
</evidence>
<comment type="caution">
    <text evidence="2">The sequence shown here is derived from an EMBL/GenBank/DDBJ whole genome shotgun (WGS) entry which is preliminary data.</text>
</comment>
<keyword evidence="3" id="KW-1185">Reference proteome</keyword>
<accession>A0A9R1UIK1</accession>
<gene>
    <name evidence="2" type="ORF">LSAT_V11C900489750</name>
</gene>
<name>A0A9R1UIK1_LACSA</name>
<evidence type="ECO:0008006" key="4">
    <source>
        <dbReference type="Google" id="ProtNLM"/>
    </source>
</evidence>
<reference evidence="2 3" key="1">
    <citation type="journal article" date="2017" name="Nat. Commun.">
        <title>Genome assembly with in vitro proximity ligation data and whole-genome triplication in lettuce.</title>
        <authorList>
            <person name="Reyes-Chin-Wo S."/>
            <person name="Wang Z."/>
            <person name="Yang X."/>
            <person name="Kozik A."/>
            <person name="Arikit S."/>
            <person name="Song C."/>
            <person name="Xia L."/>
            <person name="Froenicke L."/>
            <person name="Lavelle D.O."/>
            <person name="Truco M.J."/>
            <person name="Xia R."/>
            <person name="Zhu S."/>
            <person name="Xu C."/>
            <person name="Xu H."/>
            <person name="Xu X."/>
            <person name="Cox K."/>
            <person name="Korf I."/>
            <person name="Meyers B.C."/>
            <person name="Michelmore R.W."/>
        </authorList>
    </citation>
    <scope>NUCLEOTIDE SEQUENCE [LARGE SCALE GENOMIC DNA]</scope>
    <source>
        <strain evidence="3">cv. Salinas</strain>
        <tissue evidence="2">Seedlings</tissue>
    </source>
</reference>
<feature type="region of interest" description="Disordered" evidence="1">
    <location>
        <begin position="45"/>
        <end position="69"/>
    </location>
</feature>
<evidence type="ECO:0000256" key="1">
    <source>
        <dbReference type="SAM" id="MobiDB-lite"/>
    </source>
</evidence>
<dbReference type="Proteomes" id="UP000235145">
    <property type="component" value="Unassembled WGS sequence"/>
</dbReference>